<evidence type="ECO:0000256" key="1">
    <source>
        <dbReference type="SAM" id="MobiDB-lite"/>
    </source>
</evidence>
<name>A0A4Z2ICC0_9TELE</name>
<sequence length="81" mass="9223">MRGRDRAEGDAGEEEGRKRRRKGRAARREEGGREEKERGDVRRVDAVFMRQDSEAAELSPVWTGSARPGSTQPALIHHHHH</sequence>
<protein>
    <submittedName>
        <fullName evidence="2">Uncharacterized protein</fullName>
    </submittedName>
</protein>
<accession>A0A4Z2ICC0</accession>
<dbReference type="AlphaFoldDB" id="A0A4Z2ICC0"/>
<gene>
    <name evidence="2" type="ORF">EYF80_014408</name>
</gene>
<keyword evidence="3" id="KW-1185">Reference proteome</keyword>
<dbReference type="EMBL" id="SRLO01000104">
    <property type="protein sequence ID" value="TNN75361.1"/>
    <property type="molecule type" value="Genomic_DNA"/>
</dbReference>
<dbReference type="Proteomes" id="UP000314294">
    <property type="component" value="Unassembled WGS sequence"/>
</dbReference>
<organism evidence="2 3">
    <name type="scientific">Liparis tanakae</name>
    <name type="common">Tanaka's snailfish</name>
    <dbReference type="NCBI Taxonomy" id="230148"/>
    <lineage>
        <taxon>Eukaryota</taxon>
        <taxon>Metazoa</taxon>
        <taxon>Chordata</taxon>
        <taxon>Craniata</taxon>
        <taxon>Vertebrata</taxon>
        <taxon>Euteleostomi</taxon>
        <taxon>Actinopterygii</taxon>
        <taxon>Neopterygii</taxon>
        <taxon>Teleostei</taxon>
        <taxon>Neoteleostei</taxon>
        <taxon>Acanthomorphata</taxon>
        <taxon>Eupercaria</taxon>
        <taxon>Perciformes</taxon>
        <taxon>Cottioidei</taxon>
        <taxon>Cottales</taxon>
        <taxon>Liparidae</taxon>
        <taxon>Liparis</taxon>
    </lineage>
</organism>
<evidence type="ECO:0000313" key="2">
    <source>
        <dbReference type="EMBL" id="TNN75361.1"/>
    </source>
</evidence>
<proteinExistence type="predicted"/>
<feature type="region of interest" description="Disordered" evidence="1">
    <location>
        <begin position="1"/>
        <end position="81"/>
    </location>
</feature>
<comment type="caution">
    <text evidence="2">The sequence shown here is derived from an EMBL/GenBank/DDBJ whole genome shotgun (WGS) entry which is preliminary data.</text>
</comment>
<feature type="compositionally biased region" description="Basic and acidic residues" evidence="1">
    <location>
        <begin position="26"/>
        <end position="45"/>
    </location>
</feature>
<reference evidence="2 3" key="1">
    <citation type="submission" date="2019-03" db="EMBL/GenBank/DDBJ databases">
        <title>First draft genome of Liparis tanakae, snailfish: a comprehensive survey of snailfish specific genes.</title>
        <authorList>
            <person name="Kim W."/>
            <person name="Song I."/>
            <person name="Jeong J.-H."/>
            <person name="Kim D."/>
            <person name="Kim S."/>
            <person name="Ryu S."/>
            <person name="Song J.Y."/>
            <person name="Lee S.K."/>
        </authorList>
    </citation>
    <scope>NUCLEOTIDE SEQUENCE [LARGE SCALE GENOMIC DNA]</scope>
    <source>
        <tissue evidence="2">Muscle</tissue>
    </source>
</reference>
<evidence type="ECO:0000313" key="3">
    <source>
        <dbReference type="Proteomes" id="UP000314294"/>
    </source>
</evidence>
<feature type="compositionally biased region" description="Basic and acidic residues" evidence="1">
    <location>
        <begin position="1"/>
        <end position="17"/>
    </location>
</feature>